<keyword evidence="9" id="KW-1133">Transmembrane helix</keyword>
<evidence type="ECO:0000256" key="4">
    <source>
        <dbReference type="ARBA" id="ARBA00022679"/>
    </source>
</evidence>
<dbReference type="Pfam" id="PF17203">
    <property type="entry name" value="sCache_3_2"/>
    <property type="match status" value="1"/>
</dbReference>
<evidence type="ECO:0000256" key="11">
    <source>
        <dbReference type="ARBA" id="ARBA00023136"/>
    </source>
</evidence>
<name>A0A1Q2D6X9_9ENTE</name>
<dbReference type="AlphaFoldDB" id="A0A1Q2D6X9"/>
<dbReference type="Pfam" id="PF14689">
    <property type="entry name" value="SPOB_a"/>
    <property type="match status" value="1"/>
</dbReference>
<dbReference type="Gene3D" id="3.30.450.20">
    <property type="entry name" value="PAS domain"/>
    <property type="match status" value="2"/>
</dbReference>
<evidence type="ECO:0000313" key="12">
    <source>
        <dbReference type="EMBL" id="AQP54134.1"/>
    </source>
</evidence>
<protein>
    <submittedName>
        <fullName evidence="12">Uncharacterized protein</fullName>
    </submittedName>
</protein>
<reference evidence="12 13" key="1">
    <citation type="journal article" date="2010" name="Int. J. Syst. Evol. Microbiol.">
        <title>Vagococcus penaei sp. nov., isolated from spoilage microbiota of cooked shrimp (Penaeus vannamei).</title>
        <authorList>
            <person name="Jaffres E."/>
            <person name="Prevost H."/>
            <person name="Rossero A."/>
            <person name="Joffraud J.J."/>
            <person name="Dousset X."/>
        </authorList>
    </citation>
    <scope>NUCLEOTIDE SEQUENCE [LARGE SCALE GENOMIC DNA]</scope>
    <source>
        <strain evidence="12 13">CD276</strain>
    </source>
</reference>
<dbReference type="OrthoDB" id="9792686at2"/>
<proteinExistence type="predicted"/>
<comment type="subcellular location">
    <subcellularLocation>
        <location evidence="1">Cell membrane</location>
        <topology evidence="1">Multi-pass membrane protein</topology>
    </subcellularLocation>
</comment>
<dbReference type="KEGG" id="vpi:BW732_07825"/>
<keyword evidence="6" id="KW-0547">Nucleotide-binding</keyword>
<keyword evidence="2" id="KW-1003">Cell membrane</keyword>
<dbReference type="InterPro" id="IPR033463">
    <property type="entry name" value="sCache_3"/>
</dbReference>
<organism evidence="12 13">
    <name type="scientific">Vagococcus penaei</name>
    <dbReference type="NCBI Taxonomy" id="633807"/>
    <lineage>
        <taxon>Bacteria</taxon>
        <taxon>Bacillati</taxon>
        <taxon>Bacillota</taxon>
        <taxon>Bacilli</taxon>
        <taxon>Lactobacillales</taxon>
        <taxon>Enterococcaceae</taxon>
        <taxon>Vagococcus</taxon>
    </lineage>
</organism>
<evidence type="ECO:0000256" key="8">
    <source>
        <dbReference type="ARBA" id="ARBA00022840"/>
    </source>
</evidence>
<keyword evidence="8" id="KW-0067">ATP-binding</keyword>
<dbReference type="STRING" id="633807.BW732_07825"/>
<dbReference type="Gene3D" id="1.10.287.130">
    <property type="match status" value="1"/>
</dbReference>
<dbReference type="SUPFAM" id="SSF55890">
    <property type="entry name" value="Sporulation response regulatory protein Spo0B"/>
    <property type="match status" value="1"/>
</dbReference>
<dbReference type="GO" id="GO:0000155">
    <property type="term" value="F:phosphorelay sensor kinase activity"/>
    <property type="evidence" value="ECO:0007669"/>
    <property type="project" value="InterPro"/>
</dbReference>
<dbReference type="GO" id="GO:0005886">
    <property type="term" value="C:plasma membrane"/>
    <property type="evidence" value="ECO:0007669"/>
    <property type="project" value="UniProtKB-SubCell"/>
</dbReference>
<evidence type="ECO:0000256" key="2">
    <source>
        <dbReference type="ARBA" id="ARBA00022475"/>
    </source>
</evidence>
<evidence type="ECO:0000256" key="1">
    <source>
        <dbReference type="ARBA" id="ARBA00004651"/>
    </source>
</evidence>
<gene>
    <name evidence="12" type="ORF">BW732_07825</name>
</gene>
<sequence>MKKKVRLWVILSSVLMLTMLFVITISYILLTKHTVSEVKKRQEQQLVALGHNLSLEPLVIDSLEQNTYSEELQKYTLKVSTIHKLDFIVVFDMDGIRLTHPNSDKIGKHFEGNDEGNALKGEETISISSGTLGETLRVFVPVFYKEKQIGVVSLGRKTTSLTEQIDETKRAYTFFVSLSLVICIFVGSLTAYFLKKQLLDLEPSELARLFEEREAMLTETNDAIIVINLNNQVLLMNKQAGYFVNGDILNKSTVVGQDISQFITEWQRVNLIDKKEQLYQQDGIDYLLSVAPIKVKKQHIGYILFFKNISELTLISEKLDRTREYALALQNQSHEFMNILHVIYGLVDLEAYEELTKYLADILTPDEEFEKRVSILVGNPNIAALLITERNKFVAKKIDLVVDILPESVTGFNQKQEDDFISIYSYINNSLLTLSLPKTIEQRISYRERQISLYYECSLDMEAYQLLQQKTATTYFKHLVRKTTSQYQMTQSNDGWVQIECVIGDDGGTHD</sequence>
<dbReference type="InterPro" id="IPR039506">
    <property type="entry name" value="SPOB_a"/>
</dbReference>
<evidence type="ECO:0000256" key="3">
    <source>
        <dbReference type="ARBA" id="ARBA00022553"/>
    </source>
</evidence>
<keyword evidence="7" id="KW-0418">Kinase</keyword>
<dbReference type="GO" id="GO:0005524">
    <property type="term" value="F:ATP binding"/>
    <property type="evidence" value="ECO:0007669"/>
    <property type="project" value="UniProtKB-KW"/>
</dbReference>
<evidence type="ECO:0000256" key="6">
    <source>
        <dbReference type="ARBA" id="ARBA00022741"/>
    </source>
</evidence>
<keyword evidence="11" id="KW-0472">Membrane</keyword>
<evidence type="ECO:0000256" key="5">
    <source>
        <dbReference type="ARBA" id="ARBA00022692"/>
    </source>
</evidence>
<evidence type="ECO:0000313" key="13">
    <source>
        <dbReference type="Proteomes" id="UP000188246"/>
    </source>
</evidence>
<evidence type="ECO:0000256" key="9">
    <source>
        <dbReference type="ARBA" id="ARBA00022989"/>
    </source>
</evidence>
<dbReference type="Proteomes" id="UP000188246">
    <property type="component" value="Chromosome"/>
</dbReference>
<evidence type="ECO:0000256" key="10">
    <source>
        <dbReference type="ARBA" id="ARBA00023012"/>
    </source>
</evidence>
<accession>A0A1Q2D6X9</accession>
<dbReference type="RefSeq" id="WP_077276210.1">
    <property type="nucleotide sequence ID" value="NZ_CP019609.1"/>
</dbReference>
<dbReference type="EMBL" id="CP019609">
    <property type="protein sequence ID" value="AQP54134.1"/>
    <property type="molecule type" value="Genomic_DNA"/>
</dbReference>
<keyword evidence="3" id="KW-0597">Phosphoprotein</keyword>
<dbReference type="InterPro" id="IPR016120">
    <property type="entry name" value="Sig_transdc_His_kin_SpoOB"/>
</dbReference>
<keyword evidence="10" id="KW-0902">Two-component regulatory system</keyword>
<keyword evidence="5" id="KW-0812">Transmembrane</keyword>
<evidence type="ECO:0000256" key="7">
    <source>
        <dbReference type="ARBA" id="ARBA00022777"/>
    </source>
</evidence>
<keyword evidence="4" id="KW-0808">Transferase</keyword>
<dbReference type="InterPro" id="IPR029151">
    <property type="entry name" value="Sensor-like_sf"/>
</dbReference>
<dbReference type="SUPFAM" id="SSF103190">
    <property type="entry name" value="Sensory domain-like"/>
    <property type="match status" value="1"/>
</dbReference>
<keyword evidence="13" id="KW-1185">Reference proteome</keyword>